<accession>A0A1C6RE24</accession>
<name>A0A1C6RE24_9ACTN</name>
<sequence length="573" mass="61666">MLARMGGREGSRRGLPAQRPGRGGPGRRLRVPEARAAYAAAIADSAALLAAADALDAEVWVASNISAMRSDVPTDEVFTVLLLDLIDEAERDGRAGCAVLLTAIAAVGPREVAGAAGAAAGRVTGRAGRRQGATAAAEAPLPPWTGLLGKATVGQCWLWTDEFGECSQVFCEFAHADGHRRHGLTVTIDLAFHGVVSAIAMVSQPANLDRTIADLRRGKPGRGRVESIGAQRARSLVLAAIETSRARERPTLRSGPEPDELCYAYLPLLTCRMLGISAGEPASQAPSAQAAPATLAEAWPASRRTELVEAFLAAHPHGWSHPATDRMFVERVVDASVEVLGFPPDRIGPITATRLFGEVLPRTLIAPKVVLRSARRVAKAWVAWVAASGELSWRARLRLRRRMVLVQVMFERMSSERRVNPHFPYVADLPAHRAGGDDIQTTLDRRWFAVPEPGHRGGITFERPDPRRRGSSTTIDVDDYDAADPSHRKALTTIEQALHGTGPDVMPACVTVVEQLWADEPAQVWQVAGRLSATGVPRQQVIRRLAQVWQHCDAADPAAYAAALESVGRPVTR</sequence>
<dbReference type="Proteomes" id="UP000198906">
    <property type="component" value="Unassembled WGS sequence"/>
</dbReference>
<evidence type="ECO:0000256" key="1">
    <source>
        <dbReference type="SAM" id="MobiDB-lite"/>
    </source>
</evidence>
<evidence type="ECO:0000313" key="3">
    <source>
        <dbReference type="Proteomes" id="UP000198906"/>
    </source>
</evidence>
<reference evidence="3" key="1">
    <citation type="submission" date="2016-06" db="EMBL/GenBank/DDBJ databases">
        <authorList>
            <person name="Varghese N."/>
        </authorList>
    </citation>
    <scope>NUCLEOTIDE SEQUENCE [LARGE SCALE GENOMIC DNA]</scope>
    <source>
        <strain evidence="3">DSM 46123</strain>
    </source>
</reference>
<organism evidence="2 3">
    <name type="scientific">Micromonospora inyonensis</name>
    <dbReference type="NCBI Taxonomy" id="47866"/>
    <lineage>
        <taxon>Bacteria</taxon>
        <taxon>Bacillati</taxon>
        <taxon>Actinomycetota</taxon>
        <taxon>Actinomycetes</taxon>
        <taxon>Micromonosporales</taxon>
        <taxon>Micromonosporaceae</taxon>
        <taxon>Micromonospora</taxon>
    </lineage>
</organism>
<protein>
    <submittedName>
        <fullName evidence="2">Uncharacterized protein</fullName>
    </submittedName>
</protein>
<dbReference type="EMBL" id="FMHU01000001">
    <property type="protein sequence ID" value="SCL15409.1"/>
    <property type="molecule type" value="Genomic_DNA"/>
</dbReference>
<keyword evidence="3" id="KW-1185">Reference proteome</keyword>
<proteinExistence type="predicted"/>
<feature type="compositionally biased region" description="Basic and acidic residues" evidence="1">
    <location>
        <begin position="1"/>
        <end position="12"/>
    </location>
</feature>
<gene>
    <name evidence="2" type="ORF">GA0074694_1197</name>
</gene>
<evidence type="ECO:0000313" key="2">
    <source>
        <dbReference type="EMBL" id="SCL15409.1"/>
    </source>
</evidence>
<dbReference type="AlphaFoldDB" id="A0A1C6RE24"/>
<dbReference type="STRING" id="47866.GA0074694_1197"/>
<feature type="region of interest" description="Disordered" evidence="1">
    <location>
        <begin position="1"/>
        <end position="28"/>
    </location>
</feature>
<feature type="region of interest" description="Disordered" evidence="1">
    <location>
        <begin position="458"/>
        <end position="482"/>
    </location>
</feature>